<dbReference type="PROSITE" id="PS00775">
    <property type="entry name" value="GLYCOSYL_HYDROL_F3"/>
    <property type="match status" value="1"/>
</dbReference>
<dbReference type="InterPro" id="IPR037524">
    <property type="entry name" value="PA14/GLEYA"/>
</dbReference>
<dbReference type="InterPro" id="IPR002772">
    <property type="entry name" value="Glyco_hydro_3_C"/>
</dbReference>
<keyword evidence="6" id="KW-0119">Carbohydrate metabolism</keyword>
<dbReference type="EC" id="3.2.1.21" evidence="3 6"/>
<dbReference type="PANTHER" id="PTHR42715">
    <property type="entry name" value="BETA-GLUCOSIDASE"/>
    <property type="match status" value="1"/>
</dbReference>
<organism evidence="8 9">
    <name type="scientific">Thanatephorus cucumeris (strain AG1-IB / isolate 7/3/14)</name>
    <name type="common">Lettuce bottom rot fungus</name>
    <name type="synonym">Rhizoctonia solani</name>
    <dbReference type="NCBI Taxonomy" id="1108050"/>
    <lineage>
        <taxon>Eukaryota</taxon>
        <taxon>Fungi</taxon>
        <taxon>Dikarya</taxon>
        <taxon>Basidiomycota</taxon>
        <taxon>Agaricomycotina</taxon>
        <taxon>Agaricomycetes</taxon>
        <taxon>Cantharellales</taxon>
        <taxon>Ceratobasidiaceae</taxon>
        <taxon>Rhizoctonia</taxon>
        <taxon>Rhizoctonia solani AG-1</taxon>
    </lineage>
</organism>
<keyword evidence="6" id="KW-0624">Polysaccharide degradation</keyword>
<proteinExistence type="inferred from homology"/>
<dbReference type="GO" id="GO:0030245">
    <property type="term" value="P:cellulose catabolic process"/>
    <property type="evidence" value="ECO:0007669"/>
    <property type="project" value="UniProtKB-UniPathway"/>
</dbReference>
<evidence type="ECO:0000256" key="2">
    <source>
        <dbReference type="ARBA" id="ARBA00005336"/>
    </source>
</evidence>
<comment type="pathway">
    <text evidence="6">Glycan metabolism; cellulose degradation.</text>
</comment>
<dbReference type="SMART" id="SM00758">
    <property type="entry name" value="PA14"/>
    <property type="match status" value="1"/>
</dbReference>
<dbReference type="SUPFAM" id="SSF51445">
    <property type="entry name" value="(Trans)glycosidases"/>
    <property type="match status" value="1"/>
</dbReference>
<dbReference type="InterPro" id="IPR050288">
    <property type="entry name" value="Cellulose_deg_GH3"/>
</dbReference>
<evidence type="ECO:0000256" key="5">
    <source>
        <dbReference type="ARBA" id="ARBA00023295"/>
    </source>
</evidence>
<dbReference type="Gene3D" id="2.60.120.260">
    <property type="entry name" value="Galactose-binding domain-like"/>
    <property type="match status" value="1"/>
</dbReference>
<sequence length="845" mass="92996">MTANNPFLHINVEELVSKLSQEEKILLLGAPNWWNTSKIERLGVPSVRMSDGPNGVRGSSHFLSSPAQCIPCATALGSTFDPELIHEVGSFLAVEAKAKSATVLLAPTCNIQRSPLGGRSFESFSEDPHLSGHLAAAYVSGLQDNGVAATIKHYVANDQEHERMAVDTILSERALREIYLMPFMIAQRDAGPWAYMTAYNRIHGTHVSECKRLLDDILRKEWGFRGLVMSDWYGTYSVDTAINAGLDLEMPGPPRWRQPMLVNHAMTSRKLLPSTLDLRAKTVLDFVQKLAQTSPDVVFGDGEERTRDDPKDRHFNRKLAGRAIVLLKNEKEVLPLKKKNILVVGPNAQARVISGGGSAFLKPSYVITPWDGLMANKPNDVELKFEVGCYAHKFLPTLENLLTTPDGEPGWEARFYTHDENQQPKNEVAKFVLNDTRVKLNDFLPEGLTSSWTIKLKGSLKVEKTAPFEFGLTVAGRAKLWVNGKMIIDNWTHQRPGEFFYGQGSAEEKAVVNLKAGESVDVYVEYDNLSPAPKGVQMQPALMRGVRLGGAEKIDPDQALEAAAKAAANADVVIAVVGLNHEWESEGFDRPNLSLPGRQDELIQAVAKANKNTVVVVQAGSAISMPWVNDVGGILQSWYLGNEAGNAIADVLFGKVNPSGRLPISLPKQEEDIPAHLSFGSEMGKVHYREDVFVGYKYYQARKVAPLFPFGFGLSYTTFELSDLKIEGPSSHDDNLEVKASVTVKNTGSVKGSETVQLYVSKPAGPITHPKLELRAFGKATDLEPGASTTIKLSFDKYGVSFWHEEDETWRADAGEYKVSVGTSSTDLPLSSSFELKQTFSWRGL</sequence>
<dbReference type="InterPro" id="IPR036881">
    <property type="entry name" value="Glyco_hydro_3_C_sf"/>
</dbReference>
<dbReference type="SMART" id="SM01217">
    <property type="entry name" value="Fn3_like"/>
    <property type="match status" value="1"/>
</dbReference>
<evidence type="ECO:0000256" key="6">
    <source>
        <dbReference type="RuleBase" id="RU361161"/>
    </source>
</evidence>
<protein>
    <recommendedName>
        <fullName evidence="3 6">beta-glucosidase</fullName>
        <ecNumber evidence="3 6">3.2.1.21</ecNumber>
    </recommendedName>
</protein>
<dbReference type="PRINTS" id="PR00133">
    <property type="entry name" value="GLHYDRLASE3"/>
</dbReference>
<dbReference type="Pfam" id="PF01915">
    <property type="entry name" value="Glyco_hydro_3_C"/>
    <property type="match status" value="1"/>
</dbReference>
<dbReference type="Pfam" id="PF14310">
    <property type="entry name" value="Fn3-like"/>
    <property type="match status" value="1"/>
</dbReference>
<gene>
    <name evidence="8" type="ORF">RSOLAG1IB_00413</name>
</gene>
<feature type="domain" description="PA14" evidence="7">
    <location>
        <begin position="406"/>
        <end position="564"/>
    </location>
</feature>
<dbReference type="InterPro" id="IPR036962">
    <property type="entry name" value="Glyco_hydro_3_N_sf"/>
</dbReference>
<dbReference type="SUPFAM" id="SSF52279">
    <property type="entry name" value="Beta-D-glucan exohydrolase, C-terminal domain"/>
    <property type="match status" value="1"/>
</dbReference>
<evidence type="ECO:0000256" key="4">
    <source>
        <dbReference type="ARBA" id="ARBA00022801"/>
    </source>
</evidence>
<dbReference type="Gene3D" id="2.60.40.10">
    <property type="entry name" value="Immunoglobulins"/>
    <property type="match status" value="1"/>
</dbReference>
<dbReference type="InterPro" id="IPR001764">
    <property type="entry name" value="Glyco_hydro_3_N"/>
</dbReference>
<dbReference type="InterPro" id="IPR019800">
    <property type="entry name" value="Glyco_hydro_3_AS"/>
</dbReference>
<name>A0A0B7F1E7_THACB</name>
<dbReference type="Pfam" id="PF07691">
    <property type="entry name" value="PA14"/>
    <property type="match status" value="1"/>
</dbReference>
<dbReference type="STRING" id="1108050.A0A0B7F1E7"/>
<dbReference type="PANTHER" id="PTHR42715:SF27">
    <property type="entry name" value="BETA-GLUCOSIDASE-RELATED"/>
    <property type="match status" value="1"/>
</dbReference>
<dbReference type="Proteomes" id="UP000059188">
    <property type="component" value="Unassembled WGS sequence"/>
</dbReference>
<keyword evidence="5 6" id="KW-0326">Glycosidase</keyword>
<evidence type="ECO:0000256" key="3">
    <source>
        <dbReference type="ARBA" id="ARBA00012744"/>
    </source>
</evidence>
<evidence type="ECO:0000313" key="8">
    <source>
        <dbReference type="EMBL" id="CEL51876.1"/>
    </source>
</evidence>
<accession>A0A0B7F1E7</accession>
<dbReference type="InterPro" id="IPR017853">
    <property type="entry name" value="GH"/>
</dbReference>
<comment type="catalytic activity">
    <reaction evidence="1 6">
        <text>Hydrolysis of terminal, non-reducing beta-D-glucosyl residues with release of beta-D-glucose.</text>
        <dbReference type="EC" id="3.2.1.21"/>
    </reaction>
</comment>
<dbReference type="InterPro" id="IPR011658">
    <property type="entry name" value="PA14_dom"/>
</dbReference>
<dbReference type="InterPro" id="IPR013783">
    <property type="entry name" value="Ig-like_fold"/>
</dbReference>
<dbReference type="GO" id="GO:0008422">
    <property type="term" value="F:beta-glucosidase activity"/>
    <property type="evidence" value="ECO:0007669"/>
    <property type="project" value="UniProtKB-EC"/>
</dbReference>
<keyword evidence="4 6" id="KW-0378">Hydrolase</keyword>
<dbReference type="Gene3D" id="3.40.50.1700">
    <property type="entry name" value="Glycoside hydrolase family 3 C-terminal domain"/>
    <property type="match status" value="1"/>
</dbReference>
<dbReference type="FunFam" id="2.60.40.10:FF:000495">
    <property type="entry name" value="Periplasmic beta-glucosidase"/>
    <property type="match status" value="1"/>
</dbReference>
<dbReference type="Pfam" id="PF00933">
    <property type="entry name" value="Glyco_hydro_3"/>
    <property type="match status" value="1"/>
</dbReference>
<reference evidence="8 9" key="1">
    <citation type="submission" date="2014-11" db="EMBL/GenBank/DDBJ databases">
        <authorList>
            <person name="Wibberg Daniel"/>
        </authorList>
    </citation>
    <scope>NUCLEOTIDE SEQUENCE [LARGE SCALE GENOMIC DNA]</scope>
    <source>
        <strain evidence="8">Rhizoctonia solani AG1-IB 7/3/14</strain>
    </source>
</reference>
<evidence type="ECO:0000313" key="9">
    <source>
        <dbReference type="Proteomes" id="UP000059188"/>
    </source>
</evidence>
<dbReference type="PROSITE" id="PS51820">
    <property type="entry name" value="PA14"/>
    <property type="match status" value="1"/>
</dbReference>
<dbReference type="InterPro" id="IPR026891">
    <property type="entry name" value="Fn3-like"/>
</dbReference>
<dbReference type="EMBL" id="LN679100">
    <property type="protein sequence ID" value="CEL51876.1"/>
    <property type="molecule type" value="Genomic_DNA"/>
</dbReference>
<dbReference type="UniPathway" id="UPA00696"/>
<keyword evidence="9" id="KW-1185">Reference proteome</keyword>
<evidence type="ECO:0000259" key="7">
    <source>
        <dbReference type="PROSITE" id="PS51820"/>
    </source>
</evidence>
<dbReference type="AlphaFoldDB" id="A0A0B7F1E7"/>
<evidence type="ECO:0000256" key="1">
    <source>
        <dbReference type="ARBA" id="ARBA00000448"/>
    </source>
</evidence>
<dbReference type="Gene3D" id="3.20.20.300">
    <property type="entry name" value="Glycoside hydrolase, family 3, N-terminal domain"/>
    <property type="match status" value="1"/>
</dbReference>
<comment type="similarity">
    <text evidence="2 6">Belongs to the glycosyl hydrolase 3 family.</text>
</comment>
<dbReference type="OrthoDB" id="47059at2759"/>